<reference evidence="5" key="1">
    <citation type="submission" date="2021-02" db="EMBL/GenBank/DDBJ databases">
        <authorList>
            <person name="Bekaert M."/>
        </authorList>
    </citation>
    <scope>NUCLEOTIDE SEQUENCE</scope>
    <source>
        <strain evidence="5">IoA-00</strain>
    </source>
</reference>
<dbReference type="InterPro" id="IPR001478">
    <property type="entry name" value="PDZ"/>
</dbReference>
<gene>
    <name evidence="5" type="ORF">LSAA_12866</name>
</gene>
<dbReference type="SMART" id="SM00228">
    <property type="entry name" value="PDZ"/>
    <property type="match status" value="4"/>
</dbReference>
<keyword evidence="1" id="KW-0433">Leucine-rich repeat</keyword>
<dbReference type="CDD" id="cd06701">
    <property type="entry name" value="PDZ4_Scribble-like"/>
    <property type="match status" value="1"/>
</dbReference>
<dbReference type="Pfam" id="PF13855">
    <property type="entry name" value="LRR_8"/>
    <property type="match status" value="2"/>
</dbReference>
<keyword evidence="2" id="KW-0677">Repeat</keyword>
<keyword evidence="6" id="KW-1185">Reference proteome</keyword>
<dbReference type="SUPFAM" id="SSF50156">
    <property type="entry name" value="PDZ domain-like"/>
    <property type="match status" value="4"/>
</dbReference>
<dbReference type="Pfam" id="PF00595">
    <property type="entry name" value="PDZ"/>
    <property type="match status" value="4"/>
</dbReference>
<sequence length="1811" mass="200367">MDIASNRQQAMMIRNTLEDHQVTLSLELICSFSSRQTNALLEAEMRVCFVLVQEVIERRANNTTESFGCIPIFKGCNRQVEFVDKRHCSLNSVPEDILRYARSLEELLLDANHLRDLPKNFFRLNRLRRLGLSDNEIQQLPSDIQNLENLVELDVSRNDIRHIPDGIKGCLALQIADFSSNPIEKLPDGFVFLKNLTVLSLNDMSLTDLPEDFGKENLINILPSSLSSLDKLERLDLGDNEIEILPSHIGSLPALTELWLDHNKLSHLPSELGFLGELTCLDVSENRLEDIPDEISGLINLTDLHLSQNSIGTLPDNIGKLTRLTIFKIDQNRLLDLNSNIGRCIQLQELVLTENYISSLPGEIGNLIKLTNFNIDRNRLEQIPPEIGNLVNLGVFSLRENLLTSIPQEIGTCNELHVLDVSGNRLQYLPFTLTNLNLKALWLAENQAKPMLNFQTDYDESTGEQVLTCFLLPQMEYQTENPDLSHHLGRLSHSRFFRMMIVTNMTEKVFSGPQGSSIVADGHPTSIENDEMMELPPAEWTNRPSVIKFKDMDNEDDLERETAFVRQKTPHPKELKAKAHKLFGKKDDSTLRDSVDFQSNDNHSLPTSTNLVTCDSGLESVNGLNSDFPTEDEDRIGKVFVDGHEEDDEETYKDRLRLELSRNLKTEVDRRASAELTEAIPPTQILNVDSQKDRAEQSSGGDTGMSSSAESTSSDSEREPSAVRFLVESEAALDDTDHGSEPERQRLHRRDTPHHLKNKRIHQQVDKEKVASIIAQALKKQEDGSIGDRSTSSGAQSLSSQVFVPPMSITSDMGDSLGSGDKCTETVIKEFDIIFERADKGLGLSIAGGLGSTPYKANDEGIFISRVTPGGPAELAGLKKDDKVLSVNGHSCVDIDHYESVGILKAAGSLITMKIAREVQVPKKRFIDQLPLQNNVSDHLSSKNGLDNTLEVNSSTLSNFSQSEIKESKSLSVSTTVLSLILQRKLEKLKRFSTTLRRDHRGLGLSIAGGGKGADPYIQGSESVFISKIAENGPAAIDGKLYVGDRLLQINGHEVENAEHSEVVRMLKGPDRYVQLLVERITQVTSPMSSSVLSNTSEKSPKVFGLPKPYTGLYSASSYMANRPSYMRTREPGQYTITGSSFSGSSSYSKLPGLSSSYKSESDVSIESKLKEKNIVMNLIEKLPPASKEPGVSTETMKRTTFTETTVKRVTNNDIKPLIEEVIISKAGGRLGLCIIGGSDQSSVPFGNGEPGIFISNIIADGAAARTNKLRLGDRILNVHGNDIHDASHHDAVMALSQTPDQLNITVKHEPLPQGFQEICITKDPGEKLGMTIRGGVGGQPGNPNDGDDEGIFIYKFTPGSVASQNKDLVIGQRIIEVNALSLLGITHSEALNIIRNAKSSIRMVVCDGWNVPEKVSNGDIKSPPPPPTRDISLKIDSSPNKTNQEKIMNVNEQPPITSVINNEHPQTSTPLVSSVRSVINEESPIIKDTTSHVDIEAKNTNSKPQIGSFDLESSINALHKKIREEGQTTNDEIVEHEESPEKLSLKARLKLFEKEIESQGTVTAPKTDRKFSFLNADELAKMKEEEEKRIAKMSQAEINLLSHSTSYIPSLDSDIDEDDFSHSSSLEKHDPFAGVHTAKAERRIREKLEAEGISISDDLSPTEKRAADAEKRAAWRKARLKSLEDARRHRSTNCSSQNVTKKKHNLKNNNVPVVTVKESLISLQLSSDPTNSNEDINTTINPSVEKISSSFSLSILPSSSSSDSEEEIKESIFPPAKDNAIQNSHSSSLFEDESKNSHKDITDLEEHHNN</sequence>
<evidence type="ECO:0000313" key="5">
    <source>
        <dbReference type="EMBL" id="CAF3000815.1"/>
    </source>
</evidence>
<feature type="region of interest" description="Disordered" evidence="3">
    <location>
        <begin position="673"/>
        <end position="767"/>
    </location>
</feature>
<dbReference type="SMART" id="SM00369">
    <property type="entry name" value="LRR_TYP"/>
    <property type="match status" value="11"/>
</dbReference>
<dbReference type="GO" id="GO:0014069">
    <property type="term" value="C:postsynaptic density"/>
    <property type="evidence" value="ECO:0007669"/>
    <property type="project" value="TreeGrafter"/>
</dbReference>
<evidence type="ECO:0000256" key="1">
    <source>
        <dbReference type="ARBA" id="ARBA00022614"/>
    </source>
</evidence>
<feature type="region of interest" description="Disordered" evidence="3">
    <location>
        <begin position="1756"/>
        <end position="1811"/>
    </location>
</feature>
<evidence type="ECO:0000256" key="3">
    <source>
        <dbReference type="SAM" id="MobiDB-lite"/>
    </source>
</evidence>
<protein>
    <submittedName>
        <fullName evidence="5">SCRIB</fullName>
    </submittedName>
</protein>
<feature type="compositionally biased region" description="Basic residues" evidence="3">
    <location>
        <begin position="746"/>
        <end position="762"/>
    </location>
</feature>
<evidence type="ECO:0000313" key="6">
    <source>
        <dbReference type="Proteomes" id="UP000675881"/>
    </source>
</evidence>
<dbReference type="GO" id="GO:0098968">
    <property type="term" value="P:neurotransmitter receptor transport postsynaptic membrane to endosome"/>
    <property type="evidence" value="ECO:0007669"/>
    <property type="project" value="TreeGrafter"/>
</dbReference>
<dbReference type="PROSITE" id="PS51450">
    <property type="entry name" value="LRR"/>
    <property type="match status" value="5"/>
</dbReference>
<dbReference type="PROSITE" id="PS50106">
    <property type="entry name" value="PDZ"/>
    <property type="match status" value="4"/>
</dbReference>
<feature type="domain" description="PDZ" evidence="4">
    <location>
        <begin position="993"/>
        <end position="1082"/>
    </location>
</feature>
<dbReference type="GO" id="GO:0043113">
    <property type="term" value="P:receptor clustering"/>
    <property type="evidence" value="ECO:0007669"/>
    <property type="project" value="TreeGrafter"/>
</dbReference>
<dbReference type="SUPFAM" id="SSF52047">
    <property type="entry name" value="RNI-like"/>
    <property type="match status" value="1"/>
</dbReference>
<name>A0A7R8D1Z6_LEPSM</name>
<dbReference type="GO" id="GO:0098887">
    <property type="term" value="P:neurotransmitter receptor transport, endosome to postsynaptic membrane"/>
    <property type="evidence" value="ECO:0007669"/>
    <property type="project" value="TreeGrafter"/>
</dbReference>
<dbReference type="InterPro" id="IPR001611">
    <property type="entry name" value="Leu-rich_rpt"/>
</dbReference>
<dbReference type="InterPro" id="IPR050614">
    <property type="entry name" value="Synaptic_Scaffolding_LAP-MAGUK"/>
</dbReference>
<dbReference type="Proteomes" id="UP000675881">
    <property type="component" value="Chromosome 7"/>
</dbReference>
<feature type="compositionally biased region" description="Basic and acidic residues" evidence="3">
    <location>
        <begin position="1793"/>
        <end position="1811"/>
    </location>
</feature>
<dbReference type="GO" id="GO:0005912">
    <property type="term" value="C:adherens junction"/>
    <property type="evidence" value="ECO:0007669"/>
    <property type="project" value="TreeGrafter"/>
</dbReference>
<proteinExistence type="predicted"/>
<feature type="compositionally biased region" description="Basic and acidic residues" evidence="3">
    <location>
        <begin position="735"/>
        <end position="745"/>
    </location>
</feature>
<feature type="domain" description="PDZ" evidence="4">
    <location>
        <begin position="1221"/>
        <end position="1311"/>
    </location>
</feature>
<dbReference type="InterPro" id="IPR036034">
    <property type="entry name" value="PDZ_sf"/>
</dbReference>
<feature type="compositionally biased region" description="Polar residues" evidence="3">
    <location>
        <begin position="1781"/>
        <end position="1790"/>
    </location>
</feature>
<dbReference type="CDD" id="cd06704">
    <property type="entry name" value="PDZ1_Scribble-like"/>
    <property type="match status" value="1"/>
</dbReference>
<dbReference type="Gene3D" id="3.80.10.10">
    <property type="entry name" value="Ribonuclease Inhibitor"/>
    <property type="match status" value="2"/>
</dbReference>
<feature type="region of interest" description="Disordered" evidence="3">
    <location>
        <begin position="1684"/>
        <end position="1709"/>
    </location>
</feature>
<dbReference type="PANTHER" id="PTHR23119:SF44">
    <property type="entry name" value="PROTEIN LAP4"/>
    <property type="match status" value="1"/>
</dbReference>
<dbReference type="GO" id="GO:0045197">
    <property type="term" value="P:establishment or maintenance of epithelial cell apical/basal polarity"/>
    <property type="evidence" value="ECO:0007669"/>
    <property type="project" value="TreeGrafter"/>
</dbReference>
<dbReference type="OrthoDB" id="2187496at2759"/>
<dbReference type="InterPro" id="IPR032675">
    <property type="entry name" value="LRR_dom_sf"/>
</dbReference>
<feature type="domain" description="PDZ" evidence="4">
    <location>
        <begin position="1318"/>
        <end position="1406"/>
    </location>
</feature>
<accession>A0A7R8D1Z6</accession>
<dbReference type="GO" id="GO:0019901">
    <property type="term" value="F:protein kinase binding"/>
    <property type="evidence" value="ECO:0007669"/>
    <property type="project" value="TreeGrafter"/>
</dbReference>
<dbReference type="Pfam" id="PF23598">
    <property type="entry name" value="LRR_14"/>
    <property type="match status" value="1"/>
</dbReference>
<dbReference type="PANTHER" id="PTHR23119">
    <property type="entry name" value="DISCS LARGE"/>
    <property type="match status" value="1"/>
</dbReference>
<dbReference type="SMART" id="SM00364">
    <property type="entry name" value="LRR_BAC"/>
    <property type="match status" value="8"/>
</dbReference>
<dbReference type="GO" id="GO:0045211">
    <property type="term" value="C:postsynaptic membrane"/>
    <property type="evidence" value="ECO:0007669"/>
    <property type="project" value="TreeGrafter"/>
</dbReference>
<dbReference type="InterPro" id="IPR003591">
    <property type="entry name" value="Leu-rich_rpt_typical-subtyp"/>
</dbReference>
<dbReference type="GO" id="GO:0098609">
    <property type="term" value="P:cell-cell adhesion"/>
    <property type="evidence" value="ECO:0007669"/>
    <property type="project" value="TreeGrafter"/>
</dbReference>
<organism evidence="5 6">
    <name type="scientific">Lepeophtheirus salmonis</name>
    <name type="common">Salmon louse</name>
    <name type="synonym">Caligus salmonis</name>
    <dbReference type="NCBI Taxonomy" id="72036"/>
    <lineage>
        <taxon>Eukaryota</taxon>
        <taxon>Metazoa</taxon>
        <taxon>Ecdysozoa</taxon>
        <taxon>Arthropoda</taxon>
        <taxon>Crustacea</taxon>
        <taxon>Multicrustacea</taxon>
        <taxon>Hexanauplia</taxon>
        <taxon>Copepoda</taxon>
        <taxon>Siphonostomatoida</taxon>
        <taxon>Caligidae</taxon>
        <taxon>Lepeophtheirus</taxon>
    </lineage>
</organism>
<dbReference type="FunFam" id="3.80.10.10:FF:000036">
    <property type="entry name" value="protein scribble homolog isoform X1"/>
    <property type="match status" value="1"/>
</dbReference>
<dbReference type="Gene3D" id="2.30.42.10">
    <property type="match status" value="4"/>
</dbReference>
<dbReference type="GO" id="GO:0016323">
    <property type="term" value="C:basolateral plasma membrane"/>
    <property type="evidence" value="ECO:0007669"/>
    <property type="project" value="TreeGrafter"/>
</dbReference>
<feature type="domain" description="PDZ" evidence="4">
    <location>
        <begin position="832"/>
        <end position="919"/>
    </location>
</feature>
<dbReference type="EMBL" id="HG994586">
    <property type="protein sequence ID" value="CAF3000815.1"/>
    <property type="molecule type" value="Genomic_DNA"/>
</dbReference>
<evidence type="ECO:0000259" key="4">
    <source>
        <dbReference type="PROSITE" id="PS50106"/>
    </source>
</evidence>
<evidence type="ECO:0000256" key="2">
    <source>
        <dbReference type="ARBA" id="ARBA00022737"/>
    </source>
</evidence>
<dbReference type="InterPro" id="IPR055414">
    <property type="entry name" value="LRR_R13L4/SHOC2-like"/>
</dbReference>